<reference evidence="2 3" key="1">
    <citation type="submission" date="2023-08" db="EMBL/GenBank/DDBJ databases">
        <title>Implementing the SeqCode for naming new Mesorhizobium species isolated from Vachellia karroo root nodules.</title>
        <authorList>
            <person name="Van Lill M."/>
        </authorList>
    </citation>
    <scope>NUCLEOTIDE SEQUENCE [LARGE SCALE GENOMIC DNA]</scope>
    <source>
        <strain evidence="2 3">VK3E</strain>
    </source>
</reference>
<sequence length="276" mass="30395">MFDVPARAEPGTTQHFASNGNFDSNGNYLPGTVGFNLADVNSVTQLNSLPEGVRGLVWVGQCNGVDTTFLNTVRPYVGNAKLFGFYLMDDPDPTGQHRRRCTADNLKVESDWIHANVPGAKTFILLMTTTSSRKPSFTGTYNPTNSHVDLFGIDPYPCRTELKGCDYNEIDLYVAAAESAEVPRDSMVPVYQTFGGGKWVDDGGSQYTLPTVSQLEQILARWDALIPTPVFDYAYSWGSQNADTALGNSPDLQAVFSRRKESAIGFRLDRLGILKW</sequence>
<dbReference type="Proteomes" id="UP001272097">
    <property type="component" value="Unassembled WGS sequence"/>
</dbReference>
<proteinExistence type="predicted"/>
<dbReference type="EMBL" id="JAVIIS010000085">
    <property type="protein sequence ID" value="MDX8443792.1"/>
    <property type="molecule type" value="Genomic_DNA"/>
</dbReference>
<name>A0ABU4X637_9HYPH</name>
<organism evidence="2 3">
    <name type="scientific">Mesorhizobium australafricanum</name>
    <dbReference type="NCBI Taxonomy" id="3072311"/>
    <lineage>
        <taxon>Bacteria</taxon>
        <taxon>Pseudomonadati</taxon>
        <taxon>Pseudomonadota</taxon>
        <taxon>Alphaproteobacteria</taxon>
        <taxon>Hyphomicrobiales</taxon>
        <taxon>Phyllobacteriaceae</taxon>
        <taxon>Mesorhizobium</taxon>
    </lineage>
</organism>
<evidence type="ECO:0000313" key="3">
    <source>
        <dbReference type="Proteomes" id="UP001272097"/>
    </source>
</evidence>
<protein>
    <submittedName>
        <fullName evidence="2">Uncharacterized protein</fullName>
    </submittedName>
</protein>
<comment type="caution">
    <text evidence="2">The sequence shown here is derived from an EMBL/GenBank/DDBJ whole genome shotgun (WGS) entry which is preliminary data.</text>
</comment>
<feature type="region of interest" description="Disordered" evidence="1">
    <location>
        <begin position="1"/>
        <end position="21"/>
    </location>
</feature>
<evidence type="ECO:0000313" key="2">
    <source>
        <dbReference type="EMBL" id="MDX8443792.1"/>
    </source>
</evidence>
<feature type="compositionally biased region" description="Polar residues" evidence="1">
    <location>
        <begin position="11"/>
        <end position="21"/>
    </location>
</feature>
<gene>
    <name evidence="2" type="ORF">RFM51_29930</name>
</gene>
<evidence type="ECO:0000256" key="1">
    <source>
        <dbReference type="SAM" id="MobiDB-lite"/>
    </source>
</evidence>
<dbReference type="RefSeq" id="WP_320217771.1">
    <property type="nucleotide sequence ID" value="NZ_JAVIIS010000085.1"/>
</dbReference>
<accession>A0ABU4X637</accession>
<keyword evidence="3" id="KW-1185">Reference proteome</keyword>